<evidence type="ECO:0000256" key="2">
    <source>
        <dbReference type="ARBA" id="ARBA00007362"/>
    </source>
</evidence>
<dbReference type="EMBL" id="QFQP01000005">
    <property type="protein sequence ID" value="PZR15408.1"/>
    <property type="molecule type" value="Genomic_DNA"/>
</dbReference>
<dbReference type="PANTHER" id="PTHR22911">
    <property type="entry name" value="ACYL-MALONYL CONDENSING ENZYME-RELATED"/>
    <property type="match status" value="1"/>
</dbReference>
<keyword evidence="6 8" id="KW-1133">Transmembrane helix</keyword>
<feature type="transmembrane region" description="Helical" evidence="8">
    <location>
        <begin position="205"/>
        <end position="226"/>
    </location>
</feature>
<proteinExistence type="inferred from homology"/>
<accession>A0A2W5V1S9</accession>
<evidence type="ECO:0000256" key="3">
    <source>
        <dbReference type="ARBA" id="ARBA00022448"/>
    </source>
</evidence>
<evidence type="ECO:0000256" key="8">
    <source>
        <dbReference type="SAM" id="Phobius"/>
    </source>
</evidence>
<evidence type="ECO:0000256" key="4">
    <source>
        <dbReference type="ARBA" id="ARBA00022475"/>
    </source>
</evidence>
<feature type="transmembrane region" description="Helical" evidence="8">
    <location>
        <begin position="117"/>
        <end position="134"/>
    </location>
</feature>
<name>A0A2W5V1S9_9BACT</name>
<reference evidence="10 11" key="1">
    <citation type="submission" date="2017-08" db="EMBL/GenBank/DDBJ databases">
        <title>Infants hospitalized years apart are colonized by the same room-sourced microbial strains.</title>
        <authorList>
            <person name="Brooks B."/>
            <person name="Olm M.R."/>
            <person name="Firek B.A."/>
            <person name="Baker R."/>
            <person name="Thomas B.C."/>
            <person name="Morowitz M.J."/>
            <person name="Banfield J.F."/>
        </authorList>
    </citation>
    <scope>NUCLEOTIDE SEQUENCE [LARGE SCALE GENOMIC DNA]</scope>
    <source>
        <strain evidence="10">S2_003_000_R2_14</strain>
    </source>
</reference>
<organism evidence="10 11">
    <name type="scientific">Archangium gephyra</name>
    <dbReference type="NCBI Taxonomy" id="48"/>
    <lineage>
        <taxon>Bacteria</taxon>
        <taxon>Pseudomonadati</taxon>
        <taxon>Myxococcota</taxon>
        <taxon>Myxococcia</taxon>
        <taxon>Myxococcales</taxon>
        <taxon>Cystobacterineae</taxon>
        <taxon>Archangiaceae</taxon>
        <taxon>Archangium</taxon>
    </lineage>
</organism>
<feature type="transmembrane region" description="Helical" evidence="8">
    <location>
        <begin position="93"/>
        <end position="110"/>
    </location>
</feature>
<sequence length="290" mass="31738">MLLGVAAYLMWGLFPLYWPLLKPLGSMEILSHRIVWSLGVMVVWLAAIRKLTWFRSVPRVKLAWLTFAAVLVSFNWLLYIWAVNAGHVVETSLGYFINPLMSVLLGVLVLGEKLRRLQWWAMALATVAVLVLSFDYGRPPWIALGLAPSFALYGLVKKRAGVGAVESLSFETAVLFLPAFAYLVWLEVQGTGGFGHVAASKNLLLIGAGVATALPLVCFGAAANRVPLSTVGVLQYIAPSLQFMCGVVIFHESMSPGRWVGFGIIWCALIIFAAESLWMSRRPKVTVAAS</sequence>
<dbReference type="NCBIfam" id="TIGR00688">
    <property type="entry name" value="rarD"/>
    <property type="match status" value="1"/>
</dbReference>
<feature type="transmembrane region" description="Helical" evidence="8">
    <location>
        <begin position="168"/>
        <end position="185"/>
    </location>
</feature>
<evidence type="ECO:0000256" key="6">
    <source>
        <dbReference type="ARBA" id="ARBA00022989"/>
    </source>
</evidence>
<evidence type="ECO:0000256" key="5">
    <source>
        <dbReference type="ARBA" id="ARBA00022692"/>
    </source>
</evidence>
<protein>
    <submittedName>
        <fullName evidence="10">EamA family transporter RarD</fullName>
    </submittedName>
</protein>
<dbReference type="AlphaFoldDB" id="A0A2W5V1S9"/>
<dbReference type="GO" id="GO:0005886">
    <property type="term" value="C:plasma membrane"/>
    <property type="evidence" value="ECO:0007669"/>
    <property type="project" value="UniProtKB-SubCell"/>
</dbReference>
<comment type="similarity">
    <text evidence="2">Belongs to the EamA transporter family.</text>
</comment>
<gene>
    <name evidence="10" type="primary">rarD</name>
    <name evidence="10" type="ORF">DI536_08120</name>
</gene>
<evidence type="ECO:0000313" key="11">
    <source>
        <dbReference type="Proteomes" id="UP000249061"/>
    </source>
</evidence>
<comment type="subcellular location">
    <subcellularLocation>
        <location evidence="1">Cell membrane</location>
        <topology evidence="1">Multi-pass membrane protein</topology>
    </subcellularLocation>
</comment>
<evidence type="ECO:0000256" key="7">
    <source>
        <dbReference type="ARBA" id="ARBA00023136"/>
    </source>
</evidence>
<evidence type="ECO:0000259" key="9">
    <source>
        <dbReference type="Pfam" id="PF00892"/>
    </source>
</evidence>
<keyword evidence="3" id="KW-0813">Transport</keyword>
<feature type="transmembrane region" description="Helical" evidence="8">
    <location>
        <begin position="29"/>
        <end position="48"/>
    </location>
</feature>
<dbReference type="Gene3D" id="1.10.3730.20">
    <property type="match status" value="1"/>
</dbReference>
<keyword evidence="4" id="KW-1003">Cell membrane</keyword>
<dbReference type="InterPro" id="IPR004626">
    <property type="entry name" value="RarD"/>
</dbReference>
<dbReference type="PANTHER" id="PTHR22911:SF137">
    <property type="entry name" value="SOLUTE CARRIER FAMILY 35 MEMBER G2-RELATED"/>
    <property type="match status" value="1"/>
</dbReference>
<feature type="transmembrane region" description="Helical" evidence="8">
    <location>
        <begin position="140"/>
        <end position="156"/>
    </location>
</feature>
<keyword evidence="7 8" id="KW-0472">Membrane</keyword>
<feature type="transmembrane region" description="Helical" evidence="8">
    <location>
        <begin position="60"/>
        <end position="81"/>
    </location>
</feature>
<comment type="caution">
    <text evidence="10">The sequence shown here is derived from an EMBL/GenBank/DDBJ whole genome shotgun (WGS) entry which is preliminary data.</text>
</comment>
<feature type="transmembrane region" description="Helical" evidence="8">
    <location>
        <begin position="233"/>
        <end position="251"/>
    </location>
</feature>
<dbReference type="Proteomes" id="UP000249061">
    <property type="component" value="Unassembled WGS sequence"/>
</dbReference>
<dbReference type="InterPro" id="IPR037185">
    <property type="entry name" value="EmrE-like"/>
</dbReference>
<keyword evidence="5 8" id="KW-0812">Transmembrane</keyword>
<feature type="transmembrane region" description="Helical" evidence="8">
    <location>
        <begin position="257"/>
        <end position="274"/>
    </location>
</feature>
<evidence type="ECO:0000256" key="1">
    <source>
        <dbReference type="ARBA" id="ARBA00004651"/>
    </source>
</evidence>
<dbReference type="InterPro" id="IPR000620">
    <property type="entry name" value="EamA_dom"/>
</dbReference>
<dbReference type="SUPFAM" id="SSF103481">
    <property type="entry name" value="Multidrug resistance efflux transporter EmrE"/>
    <property type="match status" value="2"/>
</dbReference>
<evidence type="ECO:0000313" key="10">
    <source>
        <dbReference type="EMBL" id="PZR15408.1"/>
    </source>
</evidence>
<dbReference type="Pfam" id="PF00892">
    <property type="entry name" value="EamA"/>
    <property type="match status" value="1"/>
</dbReference>
<feature type="domain" description="EamA" evidence="9">
    <location>
        <begin position="2"/>
        <end position="133"/>
    </location>
</feature>